<dbReference type="AlphaFoldDB" id="A0A212DAQ4"/>
<proteinExistence type="predicted"/>
<evidence type="ECO:0000313" key="2">
    <source>
        <dbReference type="EMBL" id="OWK15313.1"/>
    </source>
</evidence>
<reference evidence="2 3" key="1">
    <citation type="journal article" date="2018" name="Mol. Genet. Genomics">
        <title>The red deer Cervus elaphus genome CerEla1.0: sequencing, annotating, genes, and chromosomes.</title>
        <authorList>
            <person name="Bana N.A."/>
            <person name="Nyiri A."/>
            <person name="Nagy J."/>
            <person name="Frank K."/>
            <person name="Nagy T."/>
            <person name="Steger V."/>
            <person name="Schiller M."/>
            <person name="Lakatos P."/>
            <person name="Sugar L."/>
            <person name="Horn P."/>
            <person name="Barta E."/>
            <person name="Orosz L."/>
        </authorList>
    </citation>
    <scope>NUCLEOTIDE SEQUENCE [LARGE SCALE GENOMIC DNA]</scope>
    <source>
        <strain evidence="2">Hungarian</strain>
    </source>
</reference>
<feature type="compositionally biased region" description="Low complexity" evidence="1">
    <location>
        <begin position="46"/>
        <end position="55"/>
    </location>
</feature>
<gene>
    <name evidence="2" type="ORF">Celaphus_00001545</name>
</gene>
<evidence type="ECO:0000313" key="3">
    <source>
        <dbReference type="Proteomes" id="UP000242450"/>
    </source>
</evidence>
<dbReference type="Proteomes" id="UP000242450">
    <property type="component" value="Chromosome 5"/>
</dbReference>
<feature type="region of interest" description="Disordered" evidence="1">
    <location>
        <begin position="1"/>
        <end position="71"/>
    </location>
</feature>
<accession>A0A212DAQ4</accession>
<dbReference type="EMBL" id="MKHE01000005">
    <property type="protein sequence ID" value="OWK15313.1"/>
    <property type="molecule type" value="Genomic_DNA"/>
</dbReference>
<comment type="caution">
    <text evidence="2">The sequence shown here is derived from an EMBL/GenBank/DDBJ whole genome shotgun (WGS) entry which is preliminary data.</text>
</comment>
<sequence length="71" mass="7428">MKWVGAGSPREAPALSDPIQPPTSDPGRYPGGLLTRSRSQAPPPSAAHSPDATAPGLPSSPQLRVSRRFRS</sequence>
<evidence type="ECO:0000256" key="1">
    <source>
        <dbReference type="SAM" id="MobiDB-lite"/>
    </source>
</evidence>
<organism evidence="2 3">
    <name type="scientific">Cervus elaphus hippelaphus</name>
    <name type="common">European red deer</name>
    <dbReference type="NCBI Taxonomy" id="46360"/>
    <lineage>
        <taxon>Eukaryota</taxon>
        <taxon>Metazoa</taxon>
        <taxon>Chordata</taxon>
        <taxon>Craniata</taxon>
        <taxon>Vertebrata</taxon>
        <taxon>Euteleostomi</taxon>
        <taxon>Mammalia</taxon>
        <taxon>Eutheria</taxon>
        <taxon>Laurasiatheria</taxon>
        <taxon>Artiodactyla</taxon>
        <taxon>Ruminantia</taxon>
        <taxon>Pecora</taxon>
        <taxon>Cervidae</taxon>
        <taxon>Cervinae</taxon>
        <taxon>Cervus</taxon>
    </lineage>
</organism>
<name>A0A212DAQ4_CEREH</name>
<keyword evidence="3" id="KW-1185">Reference proteome</keyword>
<protein>
    <submittedName>
        <fullName evidence="2">Uncharacterized protein</fullName>
    </submittedName>
</protein>